<sequence length="320" mass="34670">MSIFPRRTRRGTQVTIHWNFNTSRLTQAHIMPYVRIGVRGPDGQLTLLYDGHLLALPGPPPTAAAADVAAQHLPKSVPLLVLASYLSGRHPRTKLVEMLEGMHTGRHYYFPFAVAADAPLGRYTLVSELYVDGRVQHSGTAAEDFFFVEELHLAPATRAPAGGRTAQLTNPGPEPVPVRLVDYQPGQAPSTASSVQEVPAQGTLTLHTGAAQAFALYCEEREVLPLTEAADPVFLRNQLLLAWDKPVDGEPITFVLAGEGDEAYELSGPTRAVWQRADGLSGRTELVGPELQAAYQDLLDAGLILELPRTLSCQVLVVSC</sequence>
<name>A0ABP7NFI0_9BACT</name>
<accession>A0ABP7NFI0</accession>
<comment type="caution">
    <text evidence="1">The sequence shown here is derived from an EMBL/GenBank/DDBJ whole genome shotgun (WGS) entry which is preliminary data.</text>
</comment>
<organism evidence="1 2">
    <name type="scientific">Hymenobacter algoricola</name>
    <dbReference type="NCBI Taxonomy" id="486267"/>
    <lineage>
        <taxon>Bacteria</taxon>
        <taxon>Pseudomonadati</taxon>
        <taxon>Bacteroidota</taxon>
        <taxon>Cytophagia</taxon>
        <taxon>Cytophagales</taxon>
        <taxon>Hymenobacteraceae</taxon>
        <taxon>Hymenobacter</taxon>
    </lineage>
</organism>
<dbReference type="EMBL" id="BAABDH010000095">
    <property type="protein sequence ID" value="GAA3945317.1"/>
    <property type="molecule type" value="Genomic_DNA"/>
</dbReference>
<dbReference type="RefSeq" id="WP_345115451.1">
    <property type="nucleotide sequence ID" value="NZ_BAABDH010000095.1"/>
</dbReference>
<dbReference type="Proteomes" id="UP001499909">
    <property type="component" value="Unassembled WGS sequence"/>
</dbReference>
<gene>
    <name evidence="1" type="ORF">GCM10022406_29240</name>
</gene>
<proteinExistence type="predicted"/>
<protein>
    <submittedName>
        <fullName evidence="1">Uncharacterized protein</fullName>
    </submittedName>
</protein>
<evidence type="ECO:0000313" key="2">
    <source>
        <dbReference type="Proteomes" id="UP001499909"/>
    </source>
</evidence>
<keyword evidence="2" id="KW-1185">Reference proteome</keyword>
<reference evidence="2" key="1">
    <citation type="journal article" date="2019" name="Int. J. Syst. Evol. Microbiol.">
        <title>The Global Catalogue of Microorganisms (GCM) 10K type strain sequencing project: providing services to taxonomists for standard genome sequencing and annotation.</title>
        <authorList>
            <consortium name="The Broad Institute Genomics Platform"/>
            <consortium name="The Broad Institute Genome Sequencing Center for Infectious Disease"/>
            <person name="Wu L."/>
            <person name="Ma J."/>
        </authorList>
    </citation>
    <scope>NUCLEOTIDE SEQUENCE [LARGE SCALE GENOMIC DNA]</scope>
    <source>
        <strain evidence="2">JCM 17214</strain>
    </source>
</reference>
<evidence type="ECO:0000313" key="1">
    <source>
        <dbReference type="EMBL" id="GAA3945317.1"/>
    </source>
</evidence>